<keyword evidence="1" id="KW-0472">Membrane</keyword>
<feature type="domain" description="Lnb N-terminal periplasmic" evidence="2">
    <location>
        <begin position="52"/>
        <end position="191"/>
    </location>
</feature>
<accession>A0A9D9E8T3</accession>
<keyword evidence="1" id="KW-0812">Transmembrane</keyword>
<reference evidence="3" key="2">
    <citation type="journal article" date="2021" name="PeerJ">
        <title>Extensive microbial diversity within the chicken gut microbiome revealed by metagenomics and culture.</title>
        <authorList>
            <person name="Gilroy R."/>
            <person name="Ravi A."/>
            <person name="Getino M."/>
            <person name="Pursley I."/>
            <person name="Horton D.L."/>
            <person name="Alikhan N.F."/>
            <person name="Baker D."/>
            <person name="Gharbi K."/>
            <person name="Hall N."/>
            <person name="Watson M."/>
            <person name="Adriaenssens E.M."/>
            <person name="Foster-Nyarko E."/>
            <person name="Jarju S."/>
            <person name="Secka A."/>
            <person name="Antonio M."/>
            <person name="Oren A."/>
            <person name="Chaudhuri R.R."/>
            <person name="La Ragione R."/>
            <person name="Hildebrand F."/>
            <person name="Pallen M.J."/>
        </authorList>
    </citation>
    <scope>NUCLEOTIDE SEQUENCE</scope>
    <source>
        <strain evidence="3">11167</strain>
    </source>
</reference>
<sequence length="413" mass="46289">MRKTAATLALIILALLPLGALSLRPAPLADSFESLDNLALFDFSDEEGLDEAYLDQVHFYLVTQAPGDPVYSWFGHVGLLVETPDQSVMYDWGVFSFSEGFYLNFLFGRLYYQLLPSHPASSMSQAVREDRRLTILPLDFDNAAKRGAIAFLNYNARPENRTYLYHYYLDNCATRIRDLIDSATDGAFRQWAESVDTGLTLREYSTAYMEHSWPVAFTLNYLQGRSIDGSASLWDACFLPDVLMEAAATFFSREAQVINEGRDVALGDGNIILESFVVGLSLAIVMHSLFRRSRRAYGILSIPVHLYFFLLSSVLLFMSLFTNHDVTYGNENLLVLSPLFVIPLIDSIRLAMKPKSRGRVTVACYRLFSIMALTALVLKGLFPTVFSQDNFALFAFVAPLYLAMGFAGGKKDV</sequence>
<gene>
    <name evidence="3" type="ORF">IAC42_06645</name>
</gene>
<comment type="caution">
    <text evidence="3">The sequence shown here is derived from an EMBL/GenBank/DDBJ whole genome shotgun (WGS) entry which is preliminary data.</text>
</comment>
<evidence type="ECO:0000256" key="1">
    <source>
        <dbReference type="SAM" id="Phobius"/>
    </source>
</evidence>
<feature type="transmembrane region" description="Helical" evidence="1">
    <location>
        <begin position="297"/>
        <end position="321"/>
    </location>
</feature>
<name>A0A9D9E8T3_9SPIR</name>
<feature type="transmembrane region" description="Helical" evidence="1">
    <location>
        <begin position="391"/>
        <end position="409"/>
    </location>
</feature>
<dbReference type="Proteomes" id="UP000823633">
    <property type="component" value="Unassembled WGS sequence"/>
</dbReference>
<reference evidence="3" key="1">
    <citation type="submission" date="2020-10" db="EMBL/GenBank/DDBJ databases">
        <authorList>
            <person name="Gilroy R."/>
        </authorList>
    </citation>
    <scope>NUCLEOTIDE SEQUENCE</scope>
    <source>
        <strain evidence="3">11167</strain>
    </source>
</reference>
<dbReference type="Pfam" id="PF13387">
    <property type="entry name" value="Lnb_N"/>
    <property type="match status" value="1"/>
</dbReference>
<evidence type="ECO:0000313" key="3">
    <source>
        <dbReference type="EMBL" id="MBO8443421.1"/>
    </source>
</evidence>
<dbReference type="AlphaFoldDB" id="A0A9D9E8T3"/>
<evidence type="ECO:0000313" key="4">
    <source>
        <dbReference type="Proteomes" id="UP000823633"/>
    </source>
</evidence>
<dbReference type="InterPro" id="IPR025178">
    <property type="entry name" value="Lnb_N"/>
</dbReference>
<keyword evidence="1" id="KW-1133">Transmembrane helix</keyword>
<dbReference type="EMBL" id="JADIMU010000043">
    <property type="protein sequence ID" value="MBO8443421.1"/>
    <property type="molecule type" value="Genomic_DNA"/>
</dbReference>
<protein>
    <submittedName>
        <fullName evidence="3">DUF4105 domain-containing protein</fullName>
    </submittedName>
</protein>
<organism evidence="3 4">
    <name type="scientific">Candidatus Aphodenecus pullistercoris</name>
    <dbReference type="NCBI Taxonomy" id="2840669"/>
    <lineage>
        <taxon>Bacteria</taxon>
        <taxon>Pseudomonadati</taxon>
        <taxon>Spirochaetota</taxon>
        <taxon>Spirochaetia</taxon>
        <taxon>Spirochaetales</taxon>
        <taxon>Candidatus Aphodenecus</taxon>
    </lineage>
</organism>
<feature type="transmembrane region" description="Helical" evidence="1">
    <location>
        <begin position="271"/>
        <end position="290"/>
    </location>
</feature>
<feature type="transmembrane region" description="Helical" evidence="1">
    <location>
        <begin position="333"/>
        <end position="352"/>
    </location>
</feature>
<feature type="transmembrane region" description="Helical" evidence="1">
    <location>
        <begin position="364"/>
        <end position="385"/>
    </location>
</feature>
<proteinExistence type="predicted"/>
<evidence type="ECO:0000259" key="2">
    <source>
        <dbReference type="Pfam" id="PF13387"/>
    </source>
</evidence>